<gene>
    <name evidence="1" type="ORF">MCOR33_003138</name>
</gene>
<sequence>MSSNVRCLGVITGKEIQPWLMEMMLDSHLHTGIDMPPQGTVIFRQQVTCVVVEAAVLATTAETIDMATADDLGNHGFPVDLNKENAGTTTSKRLLTVRPAVHSFPLASCRTPSSYNMFKTGDPKYSKSWNGAVGFKNQQDNRT</sequence>
<name>A0ABQ8NS28_PYRGI</name>
<comment type="caution">
    <text evidence="1">The sequence shown here is derived from an EMBL/GenBank/DDBJ whole genome shotgun (WGS) entry which is preliminary data.</text>
</comment>
<keyword evidence="2" id="KW-1185">Reference proteome</keyword>
<evidence type="ECO:0000313" key="1">
    <source>
        <dbReference type="EMBL" id="KAI6301315.1"/>
    </source>
</evidence>
<evidence type="ECO:0000313" key="2">
    <source>
        <dbReference type="Proteomes" id="UP001059893"/>
    </source>
</evidence>
<organism evidence="1 2">
    <name type="scientific">Pyricularia grisea</name>
    <name type="common">Crabgrass-specific blast fungus</name>
    <name type="synonym">Magnaporthe grisea</name>
    <dbReference type="NCBI Taxonomy" id="148305"/>
    <lineage>
        <taxon>Eukaryota</taxon>
        <taxon>Fungi</taxon>
        <taxon>Dikarya</taxon>
        <taxon>Ascomycota</taxon>
        <taxon>Pezizomycotina</taxon>
        <taxon>Sordariomycetes</taxon>
        <taxon>Sordariomycetidae</taxon>
        <taxon>Magnaporthales</taxon>
        <taxon>Pyriculariaceae</taxon>
        <taxon>Pyricularia</taxon>
    </lineage>
</organism>
<proteinExistence type="predicted"/>
<accession>A0ABQ8NS28</accession>
<dbReference type="EMBL" id="JABSND010000039">
    <property type="protein sequence ID" value="KAI6301315.1"/>
    <property type="molecule type" value="Genomic_DNA"/>
</dbReference>
<reference evidence="1" key="1">
    <citation type="submission" date="2021-01" db="EMBL/GenBank/DDBJ databases">
        <title>Deciphering the adaptive evolutionary patterns associated with biogeogrpahic diversity in the finger millet blast pathogen Magnaporthe oryzae in Eastern Africa.</title>
        <authorList>
            <person name="Onyema G."/>
            <person name="Shittu T.A."/>
            <person name="Dodsworth S."/>
            <person name="Devilliers S."/>
            <person name="Muthumeenakshi S."/>
            <person name="Sreenivasaprasad S."/>
        </authorList>
    </citation>
    <scope>NUCLEOTIDE SEQUENCE</scope>
    <source>
        <strain evidence="1">D15/s37</strain>
    </source>
</reference>
<dbReference type="Proteomes" id="UP001059893">
    <property type="component" value="Unassembled WGS sequence"/>
</dbReference>
<protein>
    <submittedName>
        <fullName evidence="1">Uncharacterized protein</fullName>
    </submittedName>
</protein>